<sequence length="70" mass="7500">AFIVAVAGGDPKFQESSAQRRWGHNPHSLCCATKHLVISPGTGHVGCNWAKRGPRMGPSCICHLISLLHV</sequence>
<name>A0AAV7LDA3_PLEWA</name>
<proteinExistence type="predicted"/>
<evidence type="ECO:0000313" key="2">
    <source>
        <dbReference type="Proteomes" id="UP001066276"/>
    </source>
</evidence>
<dbReference type="Proteomes" id="UP001066276">
    <property type="component" value="Chromosome 11"/>
</dbReference>
<evidence type="ECO:0000313" key="1">
    <source>
        <dbReference type="EMBL" id="KAJ1089577.1"/>
    </source>
</evidence>
<feature type="non-terminal residue" evidence="1">
    <location>
        <position position="1"/>
    </location>
</feature>
<dbReference type="AlphaFoldDB" id="A0AAV7LDA3"/>
<dbReference type="EMBL" id="JANPWB010000015">
    <property type="protein sequence ID" value="KAJ1089577.1"/>
    <property type="molecule type" value="Genomic_DNA"/>
</dbReference>
<gene>
    <name evidence="1" type="ORF">NDU88_002728</name>
</gene>
<keyword evidence="2" id="KW-1185">Reference proteome</keyword>
<comment type="caution">
    <text evidence="1">The sequence shown here is derived from an EMBL/GenBank/DDBJ whole genome shotgun (WGS) entry which is preliminary data.</text>
</comment>
<accession>A0AAV7LDA3</accession>
<feature type="non-terminal residue" evidence="1">
    <location>
        <position position="70"/>
    </location>
</feature>
<organism evidence="1 2">
    <name type="scientific">Pleurodeles waltl</name>
    <name type="common">Iberian ribbed newt</name>
    <dbReference type="NCBI Taxonomy" id="8319"/>
    <lineage>
        <taxon>Eukaryota</taxon>
        <taxon>Metazoa</taxon>
        <taxon>Chordata</taxon>
        <taxon>Craniata</taxon>
        <taxon>Vertebrata</taxon>
        <taxon>Euteleostomi</taxon>
        <taxon>Amphibia</taxon>
        <taxon>Batrachia</taxon>
        <taxon>Caudata</taxon>
        <taxon>Salamandroidea</taxon>
        <taxon>Salamandridae</taxon>
        <taxon>Pleurodelinae</taxon>
        <taxon>Pleurodeles</taxon>
    </lineage>
</organism>
<reference evidence="1" key="1">
    <citation type="journal article" date="2022" name="bioRxiv">
        <title>Sequencing and chromosome-scale assembly of the giantPleurodeles waltlgenome.</title>
        <authorList>
            <person name="Brown T."/>
            <person name="Elewa A."/>
            <person name="Iarovenko S."/>
            <person name="Subramanian E."/>
            <person name="Araus A.J."/>
            <person name="Petzold A."/>
            <person name="Susuki M."/>
            <person name="Suzuki K.-i.T."/>
            <person name="Hayashi T."/>
            <person name="Toyoda A."/>
            <person name="Oliveira C."/>
            <person name="Osipova E."/>
            <person name="Leigh N.D."/>
            <person name="Simon A."/>
            <person name="Yun M.H."/>
        </authorList>
    </citation>
    <scope>NUCLEOTIDE SEQUENCE</scope>
    <source>
        <strain evidence="1">20211129_DDA</strain>
        <tissue evidence="1">Liver</tissue>
    </source>
</reference>
<protein>
    <submittedName>
        <fullName evidence="1">Uncharacterized protein</fullName>
    </submittedName>
</protein>